<evidence type="ECO:0000259" key="4">
    <source>
        <dbReference type="PROSITE" id="PS50832"/>
    </source>
</evidence>
<feature type="domain" description="S1-like" evidence="4">
    <location>
        <begin position="197"/>
        <end position="251"/>
    </location>
</feature>
<keyword evidence="3" id="KW-0396">Initiation factor</keyword>
<dbReference type="InterPro" id="IPR002252">
    <property type="entry name" value="Glyco_hydro_36"/>
</dbReference>
<keyword evidence="6" id="KW-1185">Reference proteome</keyword>
<dbReference type="SUPFAM" id="SSF51011">
    <property type="entry name" value="Glycosyl hydrolase domain"/>
    <property type="match status" value="1"/>
</dbReference>
<dbReference type="InterPro" id="IPR013785">
    <property type="entry name" value="Aldolase_TIM"/>
</dbReference>
<evidence type="ECO:0000256" key="2">
    <source>
        <dbReference type="ARBA" id="ARBA00023295"/>
    </source>
</evidence>
<accession>A0ABT4QBI7</accession>
<keyword evidence="3" id="KW-0648">Protein biosynthesis</keyword>
<proteinExistence type="predicted"/>
<dbReference type="InterPro" id="IPR017853">
    <property type="entry name" value="GH"/>
</dbReference>
<evidence type="ECO:0000256" key="1">
    <source>
        <dbReference type="ARBA" id="ARBA00022801"/>
    </source>
</evidence>
<organism evidence="5 6">
    <name type="scientific">Paenibacillus gyeongsangnamensis</name>
    <dbReference type="NCBI Taxonomy" id="3388067"/>
    <lineage>
        <taxon>Bacteria</taxon>
        <taxon>Bacillati</taxon>
        <taxon>Bacillota</taxon>
        <taxon>Bacilli</taxon>
        <taxon>Bacillales</taxon>
        <taxon>Paenibacillaceae</taxon>
        <taxon>Paenibacillus</taxon>
    </lineage>
</organism>
<evidence type="ECO:0000313" key="6">
    <source>
        <dbReference type="Proteomes" id="UP001527882"/>
    </source>
</evidence>
<name>A0ABT4QBI7_9BACL</name>
<keyword evidence="2" id="KW-0326">Glycosidase</keyword>
<comment type="caution">
    <text evidence="5">The sequence shown here is derived from an EMBL/GenBank/DDBJ whole genome shotgun (WGS) entry which is preliminary data.</text>
</comment>
<dbReference type="PANTHER" id="PTHR43053">
    <property type="entry name" value="GLYCOSIDASE FAMILY 31"/>
    <property type="match status" value="1"/>
</dbReference>
<dbReference type="InterPro" id="IPR006196">
    <property type="entry name" value="RNA-binding_domain_S1_IF1"/>
</dbReference>
<dbReference type="Gene3D" id="3.20.20.70">
    <property type="entry name" value="Aldolase class I"/>
    <property type="match status" value="1"/>
</dbReference>
<dbReference type="CDD" id="cd14791">
    <property type="entry name" value="GH36"/>
    <property type="match status" value="1"/>
</dbReference>
<dbReference type="EMBL" id="JAQAGZ010000011">
    <property type="protein sequence ID" value="MCZ8514216.1"/>
    <property type="molecule type" value="Genomic_DNA"/>
</dbReference>
<keyword evidence="1" id="KW-0378">Hydrolase</keyword>
<dbReference type="Pfam" id="PF02065">
    <property type="entry name" value="Melibiase"/>
    <property type="match status" value="1"/>
</dbReference>
<sequence>MTDEGFYENARAMKERIPELQRVQIDGGYSIANGDFLLPRPSLGADLKTISDGIREAGVEAAGYLSPFIVDHNSKLFREHPEWLVHDEEGRPFNEIGRKREWYMLDGTHPGAQEYLRQAVRVMHDEWGWRYFKLDFLAYGALPGSVRYDRNATRIEAFRRGIQAIVDEVGHDSFILGCNAPFWAILGLVHGNRVTNDAYRDWKHVEGNARELFWRNWQNEKLWYNDADVIILEPLNFTSRNANGDIVEKKSSLTAAEFDFHKAFIMASGGMILSGDLIYGLTESNLKVLKKLLPPIGKAARFDDTEFKVGRIDLGDRQVLCLFNWENETKSISAPLGGSFQVYDYWTDEALGTFEGTLKLDFAPHEGKVVYYRQNSEHIGSA</sequence>
<protein>
    <submittedName>
        <fullName evidence="5">Alpha-galactosidase</fullName>
    </submittedName>
</protein>
<dbReference type="InterPro" id="IPR050985">
    <property type="entry name" value="Alpha-glycosidase_related"/>
</dbReference>
<evidence type="ECO:0000256" key="3">
    <source>
        <dbReference type="PROSITE-ProRule" id="PRU00181"/>
    </source>
</evidence>
<evidence type="ECO:0000313" key="5">
    <source>
        <dbReference type="EMBL" id="MCZ8514216.1"/>
    </source>
</evidence>
<dbReference type="PROSITE" id="PS50832">
    <property type="entry name" value="S1_IF1_TYPE"/>
    <property type="match status" value="1"/>
</dbReference>
<dbReference type="SUPFAM" id="SSF51445">
    <property type="entry name" value="(Trans)glycosidases"/>
    <property type="match status" value="1"/>
</dbReference>
<dbReference type="PANTHER" id="PTHR43053:SF3">
    <property type="entry name" value="ALPHA-GALACTOSIDASE C-RELATED"/>
    <property type="match status" value="1"/>
</dbReference>
<dbReference type="Proteomes" id="UP001527882">
    <property type="component" value="Unassembled WGS sequence"/>
</dbReference>
<gene>
    <name evidence="5" type="ORF">O9H85_17630</name>
</gene>
<reference evidence="5 6" key="1">
    <citation type="submission" date="2022-12" db="EMBL/GenBank/DDBJ databases">
        <title>Draft genome sequence of Paenibacillus sp. dW9.</title>
        <authorList>
            <person name="Choi E.-W."/>
            <person name="Kim D.-U."/>
        </authorList>
    </citation>
    <scope>NUCLEOTIDE SEQUENCE [LARGE SCALE GENOMIC DNA]</scope>
    <source>
        <strain evidence="6">dW9</strain>
    </source>
</reference>
<dbReference type="RefSeq" id="WP_269882743.1">
    <property type="nucleotide sequence ID" value="NZ_JAQAGZ010000011.1"/>
</dbReference>